<keyword evidence="3 5" id="KW-0456">Lyase</keyword>
<dbReference type="GO" id="GO:0016832">
    <property type="term" value="F:aldehyde-lyase activity"/>
    <property type="evidence" value="ECO:0007669"/>
    <property type="project" value="UniProtKB-ARBA"/>
</dbReference>
<dbReference type="InterPro" id="IPR015813">
    <property type="entry name" value="Pyrv/PenolPyrv_kinase-like_dom"/>
</dbReference>
<dbReference type="InterPro" id="IPR040442">
    <property type="entry name" value="Pyrv_kinase-like_dom_sf"/>
</dbReference>
<evidence type="ECO:0000256" key="3">
    <source>
        <dbReference type="ARBA" id="ARBA00023239"/>
    </source>
</evidence>
<dbReference type="Proteomes" id="UP000032266">
    <property type="component" value="Chromosome"/>
</dbReference>
<dbReference type="FunFam" id="3.20.20.60:FF:000004">
    <property type="entry name" value="5-keto-4-deoxy-D-glucarate aldolase"/>
    <property type="match status" value="1"/>
</dbReference>
<keyword evidence="2" id="KW-0479">Metal-binding</keyword>
<dbReference type="InterPro" id="IPR005000">
    <property type="entry name" value="Aldolase/citrate-lyase_domain"/>
</dbReference>
<evidence type="ECO:0000259" key="4">
    <source>
        <dbReference type="Pfam" id="PF03328"/>
    </source>
</evidence>
<dbReference type="GO" id="GO:0005737">
    <property type="term" value="C:cytoplasm"/>
    <property type="evidence" value="ECO:0007669"/>
    <property type="project" value="UniProtKB-ARBA"/>
</dbReference>
<dbReference type="KEGG" id="gsn:YC6258_05647"/>
<dbReference type="OrthoDB" id="86160at2"/>
<comment type="similarity">
    <text evidence="1">Belongs to the HpcH/HpaI aldolase family.</text>
</comment>
<evidence type="ECO:0000256" key="2">
    <source>
        <dbReference type="ARBA" id="ARBA00022723"/>
    </source>
</evidence>
<organism evidence="5 6">
    <name type="scientific">Gynuella sunshinyii YC6258</name>
    <dbReference type="NCBI Taxonomy" id="1445510"/>
    <lineage>
        <taxon>Bacteria</taxon>
        <taxon>Pseudomonadati</taxon>
        <taxon>Pseudomonadota</taxon>
        <taxon>Gammaproteobacteria</taxon>
        <taxon>Oceanospirillales</taxon>
        <taxon>Saccharospirillaceae</taxon>
        <taxon>Gynuella</taxon>
    </lineage>
</organism>
<dbReference type="HOGENOM" id="CLU_059964_1_0_6"/>
<protein>
    <submittedName>
        <fullName evidence="5">2,4-dihydroxyhept-2-ene-1,7-dioic acid aldolase</fullName>
        <ecNumber evidence="5">4.1.2.-</ecNumber>
    </submittedName>
</protein>
<keyword evidence="6" id="KW-1185">Reference proteome</keyword>
<dbReference type="InterPro" id="IPR050251">
    <property type="entry name" value="HpcH-HpaI_aldolase"/>
</dbReference>
<dbReference type="Pfam" id="PF03328">
    <property type="entry name" value="HpcH_HpaI"/>
    <property type="match status" value="1"/>
</dbReference>
<dbReference type="PANTHER" id="PTHR30502">
    <property type="entry name" value="2-KETO-3-DEOXY-L-RHAMNONATE ALDOLASE"/>
    <property type="match status" value="1"/>
</dbReference>
<evidence type="ECO:0000313" key="6">
    <source>
        <dbReference type="Proteomes" id="UP000032266"/>
    </source>
</evidence>
<proteinExistence type="inferred from homology"/>
<sequence length="269" mass="28722">MIKTPKNPFKQALHEGRQQYGYWLGLCSPLSSELCGYCGYDWLLIDAEHAPNDLRSIHAQLLAIATTPSHAVVRIVEGRTALIKQMLDLGAQTLLVPMVETAEQARELVRAVHYPPDGVRGVGTALARAARWNQLPDYFAEVDQELCLLIQVESVTALEQLDDILSVEGVDGVFIGPADLAATMGHLGNPAHPDVKQAVETAIDKIRKAGKAAGTLVTSPALAQHYEQCGAQFLALGVDTLALAAAARNTLATYKSSPSDLAGDGNGGY</sequence>
<dbReference type="STRING" id="1445510.YC6258_05647"/>
<accession>A0A0C5VEF9</accession>
<dbReference type="RefSeq" id="WP_044619357.1">
    <property type="nucleotide sequence ID" value="NZ_CP007142.1"/>
</dbReference>
<evidence type="ECO:0000313" key="5">
    <source>
        <dbReference type="EMBL" id="AJQ97675.1"/>
    </source>
</evidence>
<dbReference type="PANTHER" id="PTHR30502:SF0">
    <property type="entry name" value="PHOSPHOENOLPYRUVATE CARBOXYLASE FAMILY PROTEIN"/>
    <property type="match status" value="1"/>
</dbReference>
<dbReference type="EC" id="4.1.2.-" evidence="5"/>
<evidence type="ECO:0000256" key="1">
    <source>
        <dbReference type="ARBA" id="ARBA00005568"/>
    </source>
</evidence>
<dbReference type="GO" id="GO:0046872">
    <property type="term" value="F:metal ion binding"/>
    <property type="evidence" value="ECO:0007669"/>
    <property type="project" value="UniProtKB-KW"/>
</dbReference>
<feature type="domain" description="HpcH/HpaI aldolase/citrate lyase" evidence="4">
    <location>
        <begin position="19"/>
        <end position="243"/>
    </location>
</feature>
<gene>
    <name evidence="5" type="ORF">YC6258_05647</name>
</gene>
<reference evidence="5 6" key="1">
    <citation type="submission" date="2014-01" db="EMBL/GenBank/DDBJ databases">
        <title>Full genme sequencing of cellulolytic bacterium Gynuella sunshinyii YC6258T gen. nov., sp. nov.</title>
        <authorList>
            <person name="Khan H."/>
            <person name="Chung E.J."/>
            <person name="Chung Y.R."/>
        </authorList>
    </citation>
    <scope>NUCLEOTIDE SEQUENCE [LARGE SCALE GENOMIC DNA]</scope>
    <source>
        <strain evidence="5 6">YC6258</strain>
    </source>
</reference>
<dbReference type="SUPFAM" id="SSF51621">
    <property type="entry name" value="Phosphoenolpyruvate/pyruvate domain"/>
    <property type="match status" value="1"/>
</dbReference>
<dbReference type="Gene3D" id="3.20.20.60">
    <property type="entry name" value="Phosphoenolpyruvate-binding domains"/>
    <property type="match status" value="1"/>
</dbReference>
<dbReference type="PATRIC" id="fig|1445510.3.peg.5608"/>
<dbReference type="AlphaFoldDB" id="A0A0C5VEF9"/>
<name>A0A0C5VEF9_9GAMM</name>
<dbReference type="EMBL" id="CP007142">
    <property type="protein sequence ID" value="AJQ97675.1"/>
    <property type="molecule type" value="Genomic_DNA"/>
</dbReference>